<keyword evidence="1" id="KW-1133">Transmembrane helix</keyword>
<proteinExistence type="predicted"/>
<keyword evidence="1" id="KW-0812">Transmembrane</keyword>
<dbReference type="PATRIC" id="fig|2033.6.peg.2013"/>
<protein>
    <recommendedName>
        <fullName evidence="4">Amino acid ABC transporter permease</fullName>
    </recommendedName>
</protein>
<dbReference type="RefSeq" id="WP_058625480.1">
    <property type="nucleotide sequence ID" value="NZ_LDRT01000273.1"/>
</dbReference>
<evidence type="ECO:0008006" key="4">
    <source>
        <dbReference type="Google" id="ProtNLM"/>
    </source>
</evidence>
<accession>A0A147EDN9</accession>
<evidence type="ECO:0000256" key="1">
    <source>
        <dbReference type="SAM" id="Phobius"/>
    </source>
</evidence>
<evidence type="ECO:0000313" key="3">
    <source>
        <dbReference type="Proteomes" id="UP000075025"/>
    </source>
</evidence>
<name>A0A147EDN9_MICTE</name>
<comment type="caution">
    <text evidence="2">The sequence shown here is derived from an EMBL/GenBank/DDBJ whole genome shotgun (WGS) entry which is preliminary data.</text>
</comment>
<keyword evidence="1" id="KW-0472">Membrane</keyword>
<organism evidence="2 3">
    <name type="scientific">Microbacterium testaceum</name>
    <name type="common">Aureobacterium testaceum</name>
    <name type="synonym">Brevibacterium testaceum</name>
    <dbReference type="NCBI Taxonomy" id="2033"/>
    <lineage>
        <taxon>Bacteria</taxon>
        <taxon>Bacillati</taxon>
        <taxon>Actinomycetota</taxon>
        <taxon>Actinomycetes</taxon>
        <taxon>Micrococcales</taxon>
        <taxon>Microbacteriaceae</taxon>
        <taxon>Microbacterium</taxon>
    </lineage>
</organism>
<dbReference type="AlphaFoldDB" id="A0A147EDN9"/>
<feature type="transmembrane region" description="Helical" evidence="1">
    <location>
        <begin position="26"/>
        <end position="47"/>
    </location>
</feature>
<dbReference type="Proteomes" id="UP000075025">
    <property type="component" value="Unassembled WGS sequence"/>
</dbReference>
<reference evidence="2 3" key="1">
    <citation type="journal article" date="2016" name="Front. Microbiol.">
        <title>Genomic Resource of Rice Seed Associated Bacteria.</title>
        <authorList>
            <person name="Midha S."/>
            <person name="Bansal K."/>
            <person name="Sharma S."/>
            <person name="Kumar N."/>
            <person name="Patil P.P."/>
            <person name="Chaudhry V."/>
            <person name="Patil P.B."/>
        </authorList>
    </citation>
    <scope>NUCLEOTIDE SEQUENCE [LARGE SCALE GENOMIC DNA]</scope>
    <source>
        <strain evidence="2 3">NS220</strain>
    </source>
</reference>
<sequence length="80" mass="8957">MSNGADPRGSALRDGVPKTYWVFRNLVSLTQLLTVGTLFALAAVWAVTDQNGLRAWNEYFLFSQQFSQWAVQNTSFPWGG</sequence>
<dbReference type="EMBL" id="LDRT01000273">
    <property type="protein sequence ID" value="KTR82521.1"/>
    <property type="molecule type" value="Genomic_DNA"/>
</dbReference>
<evidence type="ECO:0000313" key="2">
    <source>
        <dbReference type="EMBL" id="KTR82521.1"/>
    </source>
</evidence>
<dbReference type="OrthoDB" id="5150219at2"/>
<gene>
    <name evidence="2" type="ORF">NS220_19035</name>
</gene>